<organism evidence="2 3">
    <name type="scientific">Saltatorellus ferox</name>
    <dbReference type="NCBI Taxonomy" id="2528018"/>
    <lineage>
        <taxon>Bacteria</taxon>
        <taxon>Pseudomonadati</taxon>
        <taxon>Planctomycetota</taxon>
        <taxon>Planctomycetia</taxon>
        <taxon>Planctomycetia incertae sedis</taxon>
        <taxon>Saltatorellus</taxon>
    </lineage>
</organism>
<feature type="signal peptide" evidence="1">
    <location>
        <begin position="1"/>
        <end position="21"/>
    </location>
</feature>
<keyword evidence="1" id="KW-0732">Signal</keyword>
<feature type="chain" id="PRO_5021735997" description="Preprotein translocase subunit SecD" evidence="1">
    <location>
        <begin position="22"/>
        <end position="215"/>
    </location>
</feature>
<evidence type="ECO:0000313" key="2">
    <source>
        <dbReference type="EMBL" id="QDV07962.1"/>
    </source>
</evidence>
<dbReference type="RefSeq" id="WP_145199781.1">
    <property type="nucleotide sequence ID" value="NZ_CP036434.1"/>
</dbReference>
<reference evidence="2 3" key="1">
    <citation type="submission" date="2019-02" db="EMBL/GenBank/DDBJ databases">
        <title>Deep-cultivation of Planctomycetes and their phenomic and genomic characterization uncovers novel biology.</title>
        <authorList>
            <person name="Wiegand S."/>
            <person name="Jogler M."/>
            <person name="Boedeker C."/>
            <person name="Pinto D."/>
            <person name="Vollmers J."/>
            <person name="Rivas-Marin E."/>
            <person name="Kohn T."/>
            <person name="Peeters S.H."/>
            <person name="Heuer A."/>
            <person name="Rast P."/>
            <person name="Oberbeckmann S."/>
            <person name="Bunk B."/>
            <person name="Jeske O."/>
            <person name="Meyerdierks A."/>
            <person name="Storesund J.E."/>
            <person name="Kallscheuer N."/>
            <person name="Luecker S."/>
            <person name="Lage O.M."/>
            <person name="Pohl T."/>
            <person name="Merkel B.J."/>
            <person name="Hornburger P."/>
            <person name="Mueller R.-W."/>
            <person name="Bruemmer F."/>
            <person name="Labrenz M."/>
            <person name="Spormann A.M."/>
            <person name="Op den Camp H."/>
            <person name="Overmann J."/>
            <person name="Amann R."/>
            <person name="Jetten M.S.M."/>
            <person name="Mascher T."/>
            <person name="Medema M.H."/>
            <person name="Devos D.P."/>
            <person name="Kaster A.-K."/>
            <person name="Ovreas L."/>
            <person name="Rohde M."/>
            <person name="Galperin M.Y."/>
            <person name="Jogler C."/>
        </authorList>
    </citation>
    <scope>NUCLEOTIDE SEQUENCE [LARGE SCALE GENOMIC DNA]</scope>
    <source>
        <strain evidence="2 3">Poly30</strain>
    </source>
</reference>
<name>A0A518EV40_9BACT</name>
<gene>
    <name evidence="2" type="ORF">Poly30_34980</name>
</gene>
<evidence type="ECO:0008006" key="4">
    <source>
        <dbReference type="Google" id="ProtNLM"/>
    </source>
</evidence>
<dbReference type="AlphaFoldDB" id="A0A518EV40"/>
<evidence type="ECO:0000313" key="3">
    <source>
        <dbReference type="Proteomes" id="UP000320390"/>
    </source>
</evidence>
<evidence type="ECO:0000256" key="1">
    <source>
        <dbReference type="SAM" id="SignalP"/>
    </source>
</evidence>
<dbReference type="EMBL" id="CP036434">
    <property type="protein sequence ID" value="QDV07962.1"/>
    <property type="molecule type" value="Genomic_DNA"/>
</dbReference>
<proteinExistence type="predicted"/>
<protein>
    <recommendedName>
        <fullName evidence="4">Preprotein translocase subunit SecD</fullName>
    </recommendedName>
</protein>
<accession>A0A518EV40</accession>
<dbReference type="Proteomes" id="UP000320390">
    <property type="component" value="Chromosome"/>
</dbReference>
<dbReference type="OrthoDB" id="277618at2"/>
<sequence precursor="true">MFTTPSTTRLLPIAGMALAFAAPTFFQSDHTSEPPTRFVLTIDGDTHSMIAGEPLELLMGDRKHTLSLEEADTRIVQAAGLRFEYPRMMSFEYEKDLFSKIWTLDGNDAVVMVFEFPIAPSVEEFTAEQVSAYSSLGEVESSEIEIVLEGEAVEGTRLTVVADMFSLLVEIFPIDGDTSSKRWIVLQDSTDDVGSTSEEFDDIKAMIVETLTRTP</sequence>
<keyword evidence="3" id="KW-1185">Reference proteome</keyword>